<keyword evidence="4" id="KW-0732">Signal</keyword>
<dbReference type="GO" id="GO:0006508">
    <property type="term" value="P:proteolysis"/>
    <property type="evidence" value="ECO:0007669"/>
    <property type="project" value="InterPro"/>
</dbReference>
<dbReference type="InterPro" id="IPR000834">
    <property type="entry name" value="Peptidase_M14"/>
</dbReference>
<feature type="signal peptide" evidence="4">
    <location>
        <begin position="1"/>
        <end position="33"/>
    </location>
</feature>
<organism evidence="6 7">
    <name type="scientific">Candidatus Saccharicenans subterraneus</name>
    <dbReference type="NCBI Taxonomy" id="2508984"/>
    <lineage>
        <taxon>Bacteria</taxon>
        <taxon>Candidatus Aminicenantota</taxon>
        <taxon>Candidatus Aminicenantia</taxon>
        <taxon>Candidatus Aminicenantales</taxon>
        <taxon>Candidatus Saccharicenantaceae</taxon>
        <taxon>Candidatus Saccharicenans</taxon>
    </lineage>
</organism>
<dbReference type="AlphaFoldDB" id="A0A3E2BPA6"/>
<dbReference type="GO" id="GO:0004181">
    <property type="term" value="F:metallocarboxypeptidase activity"/>
    <property type="evidence" value="ECO:0007669"/>
    <property type="project" value="InterPro"/>
</dbReference>
<feature type="domain" description="Peptidase M14" evidence="5">
    <location>
        <begin position="76"/>
        <end position="360"/>
    </location>
</feature>
<comment type="similarity">
    <text evidence="2 3">Belongs to the peptidase M14 family.</text>
</comment>
<feature type="chain" id="PRO_5017595210" description="Peptidase M14 domain-containing protein" evidence="4">
    <location>
        <begin position="34"/>
        <end position="585"/>
    </location>
</feature>
<evidence type="ECO:0000256" key="4">
    <source>
        <dbReference type="SAM" id="SignalP"/>
    </source>
</evidence>
<dbReference type="GO" id="GO:0008270">
    <property type="term" value="F:zinc ion binding"/>
    <property type="evidence" value="ECO:0007669"/>
    <property type="project" value="InterPro"/>
</dbReference>
<evidence type="ECO:0000313" key="6">
    <source>
        <dbReference type="EMBL" id="RFT16466.1"/>
    </source>
</evidence>
<dbReference type="SMART" id="SM00631">
    <property type="entry name" value="Zn_pept"/>
    <property type="match status" value="1"/>
</dbReference>
<dbReference type="Proteomes" id="UP000257323">
    <property type="component" value="Unassembled WGS sequence"/>
</dbReference>
<dbReference type="EMBL" id="QUAH01000003">
    <property type="protein sequence ID" value="RFT16466.1"/>
    <property type="molecule type" value="Genomic_DNA"/>
</dbReference>
<dbReference type="Pfam" id="PF00246">
    <property type="entry name" value="Peptidase_M14"/>
    <property type="match status" value="1"/>
</dbReference>
<comment type="caution">
    <text evidence="3">Lacks conserved residue(s) required for the propagation of feature annotation.</text>
</comment>
<dbReference type="Gene3D" id="3.40.630.10">
    <property type="entry name" value="Zn peptidases"/>
    <property type="match status" value="1"/>
</dbReference>
<dbReference type="PANTHER" id="PTHR11705:SF145">
    <property type="entry name" value="PEPTIDASE M14 CARBOXYPEPTIDASE A DOMAIN-CONTAINING PROTEIN"/>
    <property type="match status" value="1"/>
</dbReference>
<dbReference type="SUPFAM" id="SSF53187">
    <property type="entry name" value="Zn-dependent exopeptidases"/>
    <property type="match status" value="1"/>
</dbReference>
<evidence type="ECO:0000259" key="5">
    <source>
        <dbReference type="PROSITE" id="PS52035"/>
    </source>
</evidence>
<gene>
    <name evidence="6" type="ORF">OP8BY_1644</name>
</gene>
<evidence type="ECO:0000256" key="1">
    <source>
        <dbReference type="ARBA" id="ARBA00001947"/>
    </source>
</evidence>
<sequence>MSQQLIKRFTLRKTSVLGLALTLLLAWAIPALANTSGQKQTRPADSQKKQVQPAPVQPVVIPENLLTVAEKSNFTATSRYQEVLDLVAELQKISPNLVVQDIGQTAEGRRIPLLILSNPPVHTPQAARNLKKAIVYIQANIHAGEVEGKEASLMLAREILMSPAHPYLNNLVVLIVPNLNADGNERISPENRRQQPGPEQGVGVRQNAMNLDLNRDAVKLESPEMKAVVANILNLWDPVLVVDCHTTDGAYHEETVTYSWPLNPNSDPELLAYQRDTMLPAIVKTMKEKYRTLAVPYGMFRDWRDPSQGWVTFEPQPRYFTNYAGLRNRLSILDENYVHADYKTRVMSCFHFLKAILDYASPRATEIQKLVEEADRRTIQLGLNPAGQSFAVEYDLQPLPGPVTINAYELEVTERPGGGFPQLKPTDRKKPVTVPYFADYRPKRTVPFPFAYLISVPDPDIKEKLLAHGLLVESLKEPVSLEVEIFVPKELKGAERPFQGHRLNQIKGEYKKETRKFPAGTLLVRTAQPSGFLAAYLLEPESDDGLVVWNFFDRYLAGQWQRGLSELPVYRLLQPVNLSAVALGN</sequence>
<protein>
    <recommendedName>
        <fullName evidence="5">Peptidase M14 domain-containing protein</fullName>
    </recommendedName>
</protein>
<dbReference type="PANTHER" id="PTHR11705">
    <property type="entry name" value="PROTEASE FAMILY M14 CARBOXYPEPTIDASE A,B"/>
    <property type="match status" value="1"/>
</dbReference>
<name>A0A3E2BPA6_9BACT</name>
<evidence type="ECO:0000313" key="7">
    <source>
        <dbReference type="Proteomes" id="UP000257323"/>
    </source>
</evidence>
<evidence type="ECO:0000256" key="3">
    <source>
        <dbReference type="PROSITE-ProRule" id="PRU01379"/>
    </source>
</evidence>
<dbReference type="GO" id="GO:0005615">
    <property type="term" value="C:extracellular space"/>
    <property type="evidence" value="ECO:0007669"/>
    <property type="project" value="TreeGrafter"/>
</dbReference>
<dbReference type="CDD" id="cd06241">
    <property type="entry name" value="M14-like"/>
    <property type="match status" value="1"/>
</dbReference>
<dbReference type="PROSITE" id="PS52035">
    <property type="entry name" value="PEPTIDASE_M14"/>
    <property type="match status" value="1"/>
</dbReference>
<accession>A0A3E2BPA6</accession>
<evidence type="ECO:0000256" key="2">
    <source>
        <dbReference type="ARBA" id="ARBA00005988"/>
    </source>
</evidence>
<reference evidence="6 7" key="1">
    <citation type="submission" date="2018-08" db="EMBL/GenBank/DDBJ databases">
        <title>Genome analysis of the thermophilic bacterium of the candidate phylum Aminicenantes from deep subsurface aquifer revealed its physiology and ecological role.</title>
        <authorList>
            <person name="Kadnikov V.V."/>
            <person name="Mardanov A.V."/>
            <person name="Beletsky A.V."/>
            <person name="Karnachuk O.V."/>
            <person name="Ravin N.V."/>
        </authorList>
    </citation>
    <scope>NUCLEOTIDE SEQUENCE [LARGE SCALE GENOMIC DNA]</scope>
    <source>
        <strain evidence="6">BY38</strain>
    </source>
</reference>
<comment type="caution">
    <text evidence="6">The sequence shown here is derived from an EMBL/GenBank/DDBJ whole genome shotgun (WGS) entry which is preliminary data.</text>
</comment>
<proteinExistence type="inferred from homology"/>
<comment type="cofactor">
    <cofactor evidence="1">
        <name>Zn(2+)</name>
        <dbReference type="ChEBI" id="CHEBI:29105"/>
    </cofactor>
</comment>